<sequence length="39" mass="4367">MPDFPVITRGGELKQYFYSMGLGVRGNYFLVGLECFSCA</sequence>
<dbReference type="AlphaFoldDB" id="A0A0E9W4B3"/>
<accession>A0A0E9W4B3</accession>
<organism evidence="1">
    <name type="scientific">Anguilla anguilla</name>
    <name type="common">European freshwater eel</name>
    <name type="synonym">Muraena anguilla</name>
    <dbReference type="NCBI Taxonomy" id="7936"/>
    <lineage>
        <taxon>Eukaryota</taxon>
        <taxon>Metazoa</taxon>
        <taxon>Chordata</taxon>
        <taxon>Craniata</taxon>
        <taxon>Vertebrata</taxon>
        <taxon>Euteleostomi</taxon>
        <taxon>Actinopterygii</taxon>
        <taxon>Neopterygii</taxon>
        <taxon>Teleostei</taxon>
        <taxon>Anguilliformes</taxon>
        <taxon>Anguillidae</taxon>
        <taxon>Anguilla</taxon>
    </lineage>
</organism>
<reference evidence="1" key="1">
    <citation type="submission" date="2014-11" db="EMBL/GenBank/DDBJ databases">
        <authorList>
            <person name="Amaro Gonzalez C."/>
        </authorList>
    </citation>
    <scope>NUCLEOTIDE SEQUENCE</scope>
</reference>
<proteinExistence type="predicted"/>
<name>A0A0E9W4B3_ANGAN</name>
<evidence type="ECO:0000313" key="1">
    <source>
        <dbReference type="EMBL" id="JAH84308.1"/>
    </source>
</evidence>
<dbReference type="EMBL" id="GBXM01024269">
    <property type="protein sequence ID" value="JAH84308.1"/>
    <property type="molecule type" value="Transcribed_RNA"/>
</dbReference>
<protein>
    <submittedName>
        <fullName evidence="1">Uncharacterized protein</fullName>
    </submittedName>
</protein>
<reference evidence="1" key="2">
    <citation type="journal article" date="2015" name="Fish Shellfish Immunol.">
        <title>Early steps in the European eel (Anguilla anguilla)-Vibrio vulnificus interaction in the gills: Role of the RtxA13 toxin.</title>
        <authorList>
            <person name="Callol A."/>
            <person name="Pajuelo D."/>
            <person name="Ebbesson L."/>
            <person name="Teles M."/>
            <person name="MacKenzie S."/>
            <person name="Amaro C."/>
        </authorList>
    </citation>
    <scope>NUCLEOTIDE SEQUENCE</scope>
</reference>